<accession>A0ABV0Z2V9</accession>
<gene>
    <name evidence="2" type="ORF">AMECASPLE_023169</name>
</gene>
<evidence type="ECO:0000313" key="3">
    <source>
        <dbReference type="Proteomes" id="UP001469553"/>
    </source>
</evidence>
<proteinExistence type="predicted"/>
<evidence type="ECO:0000256" key="1">
    <source>
        <dbReference type="SAM" id="MobiDB-lite"/>
    </source>
</evidence>
<organism evidence="2 3">
    <name type="scientific">Ameca splendens</name>
    <dbReference type="NCBI Taxonomy" id="208324"/>
    <lineage>
        <taxon>Eukaryota</taxon>
        <taxon>Metazoa</taxon>
        <taxon>Chordata</taxon>
        <taxon>Craniata</taxon>
        <taxon>Vertebrata</taxon>
        <taxon>Euteleostomi</taxon>
        <taxon>Actinopterygii</taxon>
        <taxon>Neopterygii</taxon>
        <taxon>Teleostei</taxon>
        <taxon>Neoteleostei</taxon>
        <taxon>Acanthomorphata</taxon>
        <taxon>Ovalentaria</taxon>
        <taxon>Atherinomorphae</taxon>
        <taxon>Cyprinodontiformes</taxon>
        <taxon>Goodeidae</taxon>
        <taxon>Ameca</taxon>
    </lineage>
</organism>
<evidence type="ECO:0000313" key="2">
    <source>
        <dbReference type="EMBL" id="MEQ2300232.1"/>
    </source>
</evidence>
<protein>
    <submittedName>
        <fullName evidence="2">Uncharacterized protein</fullName>
    </submittedName>
</protein>
<feature type="region of interest" description="Disordered" evidence="1">
    <location>
        <begin position="42"/>
        <end position="68"/>
    </location>
</feature>
<reference evidence="2 3" key="1">
    <citation type="submission" date="2021-06" db="EMBL/GenBank/DDBJ databases">
        <authorList>
            <person name="Palmer J.M."/>
        </authorList>
    </citation>
    <scope>NUCLEOTIDE SEQUENCE [LARGE SCALE GENOMIC DNA]</scope>
    <source>
        <strain evidence="2 3">AS_MEX2019</strain>
        <tissue evidence="2">Muscle</tissue>
    </source>
</reference>
<sequence length="68" mass="7860">MLTTPIYLQPQFFHLSERTSPTAKGSGLKLELLSSVPQIYADRRRRPAPTYSPEQKGYNRQLLQHSCR</sequence>
<keyword evidence="3" id="KW-1185">Reference proteome</keyword>
<name>A0ABV0Z2V9_9TELE</name>
<dbReference type="EMBL" id="JAHRIP010049139">
    <property type="protein sequence ID" value="MEQ2300232.1"/>
    <property type="molecule type" value="Genomic_DNA"/>
</dbReference>
<dbReference type="Proteomes" id="UP001469553">
    <property type="component" value="Unassembled WGS sequence"/>
</dbReference>
<comment type="caution">
    <text evidence="2">The sequence shown here is derived from an EMBL/GenBank/DDBJ whole genome shotgun (WGS) entry which is preliminary data.</text>
</comment>